<evidence type="ECO:0000313" key="7">
    <source>
        <dbReference type="Proteomes" id="UP000239494"/>
    </source>
</evidence>
<feature type="domain" description="HTH tetR-type" evidence="5">
    <location>
        <begin position="22"/>
        <end position="81"/>
    </location>
</feature>
<comment type="caution">
    <text evidence="6">The sequence shown here is derived from an EMBL/GenBank/DDBJ whole genome shotgun (WGS) entry which is preliminary data.</text>
</comment>
<keyword evidence="3" id="KW-0804">Transcription</keyword>
<dbReference type="Gene3D" id="1.10.357.10">
    <property type="entry name" value="Tetracycline Repressor, domain 2"/>
    <property type="match status" value="1"/>
</dbReference>
<dbReference type="PANTHER" id="PTHR30055">
    <property type="entry name" value="HTH-TYPE TRANSCRIPTIONAL REGULATOR RUTR"/>
    <property type="match status" value="1"/>
</dbReference>
<name>A0A2T0TGV1_9PSEU</name>
<dbReference type="PRINTS" id="PR00455">
    <property type="entry name" value="HTHTETR"/>
</dbReference>
<accession>A0A2T0TGV1</accession>
<dbReference type="InterPro" id="IPR009057">
    <property type="entry name" value="Homeodomain-like_sf"/>
</dbReference>
<dbReference type="InterPro" id="IPR050109">
    <property type="entry name" value="HTH-type_TetR-like_transc_reg"/>
</dbReference>
<evidence type="ECO:0000256" key="1">
    <source>
        <dbReference type="ARBA" id="ARBA00023015"/>
    </source>
</evidence>
<evidence type="ECO:0000313" key="6">
    <source>
        <dbReference type="EMBL" id="PRY44845.1"/>
    </source>
</evidence>
<reference evidence="6 7" key="1">
    <citation type="submission" date="2018-03" db="EMBL/GenBank/DDBJ databases">
        <title>Genomic Encyclopedia of Archaeal and Bacterial Type Strains, Phase II (KMG-II): from individual species to whole genera.</title>
        <authorList>
            <person name="Goeker M."/>
        </authorList>
    </citation>
    <scope>NUCLEOTIDE SEQUENCE [LARGE SCALE GENOMIC DNA]</scope>
    <source>
        <strain evidence="6 7">DSM 44720</strain>
    </source>
</reference>
<protein>
    <submittedName>
        <fullName evidence="6">TetR family transcriptional regulator</fullName>
    </submittedName>
</protein>
<evidence type="ECO:0000256" key="3">
    <source>
        <dbReference type="ARBA" id="ARBA00023163"/>
    </source>
</evidence>
<feature type="DNA-binding region" description="H-T-H motif" evidence="4">
    <location>
        <begin position="44"/>
        <end position="63"/>
    </location>
</feature>
<dbReference type="AlphaFoldDB" id="A0A2T0TGV1"/>
<evidence type="ECO:0000256" key="2">
    <source>
        <dbReference type="ARBA" id="ARBA00023125"/>
    </source>
</evidence>
<dbReference type="SUPFAM" id="SSF46689">
    <property type="entry name" value="Homeodomain-like"/>
    <property type="match status" value="1"/>
</dbReference>
<organism evidence="6 7">
    <name type="scientific">Umezawaea tangerina</name>
    <dbReference type="NCBI Taxonomy" id="84725"/>
    <lineage>
        <taxon>Bacteria</taxon>
        <taxon>Bacillati</taxon>
        <taxon>Actinomycetota</taxon>
        <taxon>Actinomycetes</taxon>
        <taxon>Pseudonocardiales</taxon>
        <taxon>Pseudonocardiaceae</taxon>
        <taxon>Umezawaea</taxon>
    </lineage>
</organism>
<dbReference type="InterPro" id="IPR001647">
    <property type="entry name" value="HTH_TetR"/>
</dbReference>
<keyword evidence="7" id="KW-1185">Reference proteome</keyword>
<dbReference type="PANTHER" id="PTHR30055:SF234">
    <property type="entry name" value="HTH-TYPE TRANSCRIPTIONAL REGULATOR BETI"/>
    <property type="match status" value="1"/>
</dbReference>
<keyword evidence="2 4" id="KW-0238">DNA-binding</keyword>
<dbReference type="Pfam" id="PF00440">
    <property type="entry name" value="TetR_N"/>
    <property type="match status" value="1"/>
</dbReference>
<gene>
    <name evidence="6" type="ORF">CLV43_102410</name>
</gene>
<dbReference type="InterPro" id="IPR036271">
    <property type="entry name" value="Tet_transcr_reg_TetR-rel_C_sf"/>
</dbReference>
<dbReference type="PROSITE" id="PS50977">
    <property type="entry name" value="HTH_TETR_2"/>
    <property type="match status" value="1"/>
</dbReference>
<dbReference type="Proteomes" id="UP000239494">
    <property type="component" value="Unassembled WGS sequence"/>
</dbReference>
<dbReference type="SUPFAM" id="SSF48498">
    <property type="entry name" value="Tetracyclin repressor-like, C-terminal domain"/>
    <property type="match status" value="1"/>
</dbReference>
<dbReference type="EMBL" id="PVTF01000002">
    <property type="protein sequence ID" value="PRY44845.1"/>
    <property type="molecule type" value="Genomic_DNA"/>
</dbReference>
<proteinExistence type="predicted"/>
<evidence type="ECO:0000259" key="5">
    <source>
        <dbReference type="PROSITE" id="PS50977"/>
    </source>
</evidence>
<sequence length="218" mass="23601">MSVDSSRMSTGAGDPELRVDARNNRDRILEVARTTFAESGLDVPMKVIARRSGVAVATLYRRFPTKEALMAAAFEEQVAACAAVVDEALAEPDAWRAFALVVEKACAMHVLFGGFTAEFLSVFPRAVDFRGEREHNARGFAEIVRRAKESGRLRADFTTDDLKLLLMANGGIAAATPEAVRASSRRLVALLLRSLRADPGDPPARLPSASPLELYPTA</sequence>
<dbReference type="GO" id="GO:0003700">
    <property type="term" value="F:DNA-binding transcription factor activity"/>
    <property type="evidence" value="ECO:0007669"/>
    <property type="project" value="TreeGrafter"/>
</dbReference>
<dbReference type="GO" id="GO:0000976">
    <property type="term" value="F:transcription cis-regulatory region binding"/>
    <property type="evidence" value="ECO:0007669"/>
    <property type="project" value="TreeGrafter"/>
</dbReference>
<evidence type="ECO:0000256" key="4">
    <source>
        <dbReference type="PROSITE-ProRule" id="PRU00335"/>
    </source>
</evidence>
<keyword evidence="1" id="KW-0805">Transcription regulation</keyword>